<accession>A0A6S7CPE6</accession>
<protein>
    <submittedName>
        <fullName evidence="1">Uncharacterized protein</fullName>
    </submittedName>
</protein>
<evidence type="ECO:0000313" key="1">
    <source>
        <dbReference type="EMBL" id="CAB3784573.1"/>
    </source>
</evidence>
<organism evidence="1 2">
    <name type="scientific">Pararobbsia alpina</name>
    <dbReference type="NCBI Taxonomy" id="621374"/>
    <lineage>
        <taxon>Bacteria</taxon>
        <taxon>Pseudomonadati</taxon>
        <taxon>Pseudomonadota</taxon>
        <taxon>Betaproteobacteria</taxon>
        <taxon>Burkholderiales</taxon>
        <taxon>Burkholderiaceae</taxon>
        <taxon>Pararobbsia</taxon>
    </lineage>
</organism>
<gene>
    <name evidence="1" type="ORF">LMG28138_01836</name>
</gene>
<keyword evidence="2" id="KW-1185">Reference proteome</keyword>
<sequence length="48" mass="5456">MPYEQAFPYPKWLAHLERLIGPVPEGAREMYEANLSVVEAAELLRKAA</sequence>
<dbReference type="EMBL" id="CADIKM010000006">
    <property type="protein sequence ID" value="CAB3784573.1"/>
    <property type="molecule type" value="Genomic_DNA"/>
</dbReference>
<dbReference type="AlphaFoldDB" id="A0A6S7CPE6"/>
<proteinExistence type="predicted"/>
<reference evidence="1 2" key="1">
    <citation type="submission" date="2020-04" db="EMBL/GenBank/DDBJ databases">
        <authorList>
            <person name="De Canck E."/>
        </authorList>
    </citation>
    <scope>NUCLEOTIDE SEQUENCE [LARGE SCALE GENOMIC DNA]</scope>
    <source>
        <strain evidence="1 2">LMG 28138</strain>
    </source>
</reference>
<evidence type="ECO:0000313" key="2">
    <source>
        <dbReference type="Proteomes" id="UP000494115"/>
    </source>
</evidence>
<name>A0A6S7CPE6_9BURK</name>
<dbReference type="Proteomes" id="UP000494115">
    <property type="component" value="Unassembled WGS sequence"/>
</dbReference>